<comment type="subcellular location">
    <subcellularLocation>
        <location evidence="1">Membrane</location>
        <topology evidence="1">Single-pass membrane protein</topology>
    </subcellularLocation>
</comment>
<keyword evidence="5" id="KW-1133">Transmembrane helix</keyword>
<evidence type="ECO:0000256" key="6">
    <source>
        <dbReference type="ARBA" id="ARBA00023136"/>
    </source>
</evidence>
<feature type="domain" description="Glycosyltransferase 61 catalytic" evidence="8">
    <location>
        <begin position="24"/>
        <end position="121"/>
    </location>
</feature>
<dbReference type="Proteomes" id="UP001168821">
    <property type="component" value="Unassembled WGS sequence"/>
</dbReference>
<proteinExistence type="predicted"/>
<evidence type="ECO:0000256" key="1">
    <source>
        <dbReference type="ARBA" id="ARBA00004167"/>
    </source>
</evidence>
<evidence type="ECO:0000256" key="2">
    <source>
        <dbReference type="ARBA" id="ARBA00022676"/>
    </source>
</evidence>
<dbReference type="InterPro" id="IPR007657">
    <property type="entry name" value="Glycosyltransferase_61"/>
</dbReference>
<dbReference type="AlphaFoldDB" id="A0AA38M0X6"/>
<protein>
    <recommendedName>
        <fullName evidence="8">Glycosyltransferase 61 catalytic domain-containing protein</fullName>
    </recommendedName>
</protein>
<dbReference type="Pfam" id="PF04577">
    <property type="entry name" value="Glyco_transf_61"/>
    <property type="match status" value="1"/>
</dbReference>
<evidence type="ECO:0000313" key="10">
    <source>
        <dbReference type="Proteomes" id="UP001168821"/>
    </source>
</evidence>
<gene>
    <name evidence="9" type="ORF">Zmor_016444</name>
</gene>
<dbReference type="GO" id="GO:0097363">
    <property type="term" value="F:protein O-acetylglucosaminyltransferase activity"/>
    <property type="evidence" value="ECO:0007669"/>
    <property type="project" value="TreeGrafter"/>
</dbReference>
<dbReference type="InterPro" id="IPR049625">
    <property type="entry name" value="Glyco_transf_61_cat"/>
</dbReference>
<evidence type="ECO:0000256" key="5">
    <source>
        <dbReference type="ARBA" id="ARBA00022989"/>
    </source>
</evidence>
<dbReference type="EMBL" id="JALNTZ010000444">
    <property type="protein sequence ID" value="KAJ3634478.1"/>
    <property type="molecule type" value="Genomic_DNA"/>
</dbReference>
<keyword evidence="7" id="KW-0325">Glycoprotein</keyword>
<accession>A0AA38M0X6</accession>
<keyword evidence="4" id="KW-0812">Transmembrane</keyword>
<sequence>MLVINIYESYKLTLKQLFNIVVGHPKEFIHPGACELLQDLICHILKTLNLYNLKPQSKIRSGVGYPKATIIHRKLKRVLLNTEEVKTLLENNGYFVEVKSFDDITIAEQIRIVRTSALLVGKNAMDDIPNYNLCIILIGIHGAGLANLIWLNVNFNPAVIEIFPFNFTKYTYQTLALSLRVNYVGVKTTKESNSKETEFSNDYKEADKRNYYRNLDTKVDLEDLQLALNALPKEHKMYLNQPIS</sequence>
<evidence type="ECO:0000256" key="3">
    <source>
        <dbReference type="ARBA" id="ARBA00022679"/>
    </source>
</evidence>
<evidence type="ECO:0000256" key="7">
    <source>
        <dbReference type="ARBA" id="ARBA00023180"/>
    </source>
</evidence>
<comment type="caution">
    <text evidence="9">The sequence shown here is derived from an EMBL/GenBank/DDBJ whole genome shotgun (WGS) entry which is preliminary data.</text>
</comment>
<name>A0AA38M0X6_9CUCU</name>
<dbReference type="GO" id="GO:0035269">
    <property type="term" value="P:protein O-linked glycosylation via mannose"/>
    <property type="evidence" value="ECO:0007669"/>
    <property type="project" value="TreeGrafter"/>
</dbReference>
<evidence type="ECO:0000256" key="4">
    <source>
        <dbReference type="ARBA" id="ARBA00022692"/>
    </source>
</evidence>
<reference evidence="9" key="1">
    <citation type="journal article" date="2023" name="G3 (Bethesda)">
        <title>Whole genome assemblies of Zophobas morio and Tenebrio molitor.</title>
        <authorList>
            <person name="Kaur S."/>
            <person name="Stinson S.A."/>
            <person name="diCenzo G.C."/>
        </authorList>
    </citation>
    <scope>NUCLEOTIDE SEQUENCE</scope>
    <source>
        <strain evidence="9">QUZm001</strain>
    </source>
</reference>
<dbReference type="PANTHER" id="PTHR20961:SF38">
    <property type="entry name" value="PROTEIN O-LINKED-MANNOSE BETA-1,4-N-ACETYLGLUCOSAMINYLTRANSFERASE 2"/>
    <property type="match status" value="1"/>
</dbReference>
<keyword evidence="10" id="KW-1185">Reference proteome</keyword>
<evidence type="ECO:0000259" key="8">
    <source>
        <dbReference type="Pfam" id="PF04577"/>
    </source>
</evidence>
<keyword evidence="3" id="KW-0808">Transferase</keyword>
<dbReference type="GO" id="GO:0016020">
    <property type="term" value="C:membrane"/>
    <property type="evidence" value="ECO:0007669"/>
    <property type="project" value="UniProtKB-SubCell"/>
</dbReference>
<organism evidence="9 10">
    <name type="scientific">Zophobas morio</name>
    <dbReference type="NCBI Taxonomy" id="2755281"/>
    <lineage>
        <taxon>Eukaryota</taxon>
        <taxon>Metazoa</taxon>
        <taxon>Ecdysozoa</taxon>
        <taxon>Arthropoda</taxon>
        <taxon>Hexapoda</taxon>
        <taxon>Insecta</taxon>
        <taxon>Pterygota</taxon>
        <taxon>Neoptera</taxon>
        <taxon>Endopterygota</taxon>
        <taxon>Coleoptera</taxon>
        <taxon>Polyphaga</taxon>
        <taxon>Cucujiformia</taxon>
        <taxon>Tenebrionidae</taxon>
        <taxon>Zophobas</taxon>
    </lineage>
</organism>
<keyword evidence="6" id="KW-0472">Membrane</keyword>
<evidence type="ECO:0000313" key="9">
    <source>
        <dbReference type="EMBL" id="KAJ3634478.1"/>
    </source>
</evidence>
<keyword evidence="2" id="KW-0328">Glycosyltransferase</keyword>
<dbReference type="PANTHER" id="PTHR20961">
    <property type="entry name" value="GLYCOSYLTRANSFERASE"/>
    <property type="match status" value="1"/>
</dbReference>
<dbReference type="GO" id="GO:0005783">
    <property type="term" value="C:endoplasmic reticulum"/>
    <property type="evidence" value="ECO:0007669"/>
    <property type="project" value="TreeGrafter"/>
</dbReference>